<keyword evidence="4" id="KW-1185">Reference proteome</keyword>
<dbReference type="AlphaFoldDB" id="A0AA46TID7"/>
<feature type="compositionally biased region" description="Basic and acidic residues" evidence="1">
    <location>
        <begin position="73"/>
        <end position="82"/>
    </location>
</feature>
<evidence type="ECO:0000313" key="4">
    <source>
        <dbReference type="Proteomes" id="UP001164390"/>
    </source>
</evidence>
<accession>A0AA46TID7</accession>
<dbReference type="RefSeq" id="WP_271634254.1">
    <property type="nucleotide sequence ID" value="NZ_CP094970.1"/>
</dbReference>
<dbReference type="Proteomes" id="UP001164390">
    <property type="component" value="Chromosome"/>
</dbReference>
<dbReference type="KEGG" id="sgrg:L0C25_23405"/>
<feature type="region of interest" description="Disordered" evidence="1">
    <location>
        <begin position="59"/>
        <end position="82"/>
    </location>
</feature>
<feature type="domain" description="UPF0033" evidence="2">
    <location>
        <begin position="4"/>
        <end position="76"/>
    </location>
</feature>
<sequence length="82" mass="9227">MSEIELDCRGMLCPMPVIKLAGATQGAEPDTVVRLRTDDAAARVDVPAWCRMRRHELVHQHDDPDSTASTFEVRVRREPGRT</sequence>
<reference evidence="3" key="1">
    <citation type="submission" date="2022-01" db="EMBL/GenBank/DDBJ databases">
        <title>Nocardioidaceae gen. sp. A5X3R13.</title>
        <authorList>
            <person name="Lopez Marin M.A."/>
            <person name="Uhlik O."/>
        </authorList>
    </citation>
    <scope>NUCLEOTIDE SEQUENCE</scope>
    <source>
        <strain evidence="3">A5X3R13</strain>
    </source>
</reference>
<dbReference type="EMBL" id="CP094970">
    <property type="protein sequence ID" value="UYM05419.1"/>
    <property type="molecule type" value="Genomic_DNA"/>
</dbReference>
<proteinExistence type="predicted"/>
<evidence type="ECO:0000256" key="1">
    <source>
        <dbReference type="SAM" id="MobiDB-lite"/>
    </source>
</evidence>
<dbReference type="InterPro" id="IPR036868">
    <property type="entry name" value="TusA-like_sf"/>
</dbReference>
<organism evidence="3 4">
    <name type="scientific">Solicola gregarius</name>
    <dbReference type="NCBI Taxonomy" id="2908642"/>
    <lineage>
        <taxon>Bacteria</taxon>
        <taxon>Bacillati</taxon>
        <taxon>Actinomycetota</taxon>
        <taxon>Actinomycetes</taxon>
        <taxon>Propionibacteriales</taxon>
        <taxon>Nocardioidaceae</taxon>
        <taxon>Solicola</taxon>
    </lineage>
</organism>
<dbReference type="Pfam" id="PF01206">
    <property type="entry name" value="TusA"/>
    <property type="match status" value="1"/>
</dbReference>
<protein>
    <submittedName>
        <fullName evidence="3">Sulfurtransferase TusA family protein</fullName>
    </submittedName>
</protein>
<evidence type="ECO:0000313" key="3">
    <source>
        <dbReference type="EMBL" id="UYM05419.1"/>
    </source>
</evidence>
<dbReference type="Gene3D" id="3.30.110.40">
    <property type="entry name" value="TusA-like domain"/>
    <property type="match status" value="1"/>
</dbReference>
<name>A0AA46TID7_9ACTN</name>
<evidence type="ECO:0000259" key="2">
    <source>
        <dbReference type="Pfam" id="PF01206"/>
    </source>
</evidence>
<dbReference type="CDD" id="cd00291">
    <property type="entry name" value="SirA_YedF_YeeD"/>
    <property type="match status" value="1"/>
</dbReference>
<gene>
    <name evidence="3" type="ORF">L0C25_23405</name>
</gene>
<dbReference type="SUPFAM" id="SSF64307">
    <property type="entry name" value="SirA-like"/>
    <property type="match status" value="1"/>
</dbReference>
<dbReference type="InterPro" id="IPR001455">
    <property type="entry name" value="TusA-like"/>
</dbReference>